<comment type="caution">
    <text evidence="8">The sequence shown here is derived from an EMBL/GenBank/DDBJ whole genome shotgun (WGS) entry which is preliminary data.</text>
</comment>
<dbReference type="PANTHER" id="PTHR23511">
    <property type="entry name" value="SYNAPTIC VESICLE GLYCOPROTEIN 2"/>
    <property type="match status" value="1"/>
</dbReference>
<gene>
    <name evidence="8" type="ORF">KIPB_012811</name>
</gene>
<dbReference type="OrthoDB" id="10264564at2759"/>
<feature type="non-terminal residue" evidence="8">
    <location>
        <position position="1"/>
    </location>
</feature>
<evidence type="ECO:0000256" key="3">
    <source>
        <dbReference type="ARBA" id="ARBA00022692"/>
    </source>
</evidence>
<evidence type="ECO:0000256" key="2">
    <source>
        <dbReference type="ARBA" id="ARBA00022448"/>
    </source>
</evidence>
<organism evidence="8 9">
    <name type="scientific">Kipferlia bialata</name>
    <dbReference type="NCBI Taxonomy" id="797122"/>
    <lineage>
        <taxon>Eukaryota</taxon>
        <taxon>Metamonada</taxon>
        <taxon>Carpediemonas-like organisms</taxon>
        <taxon>Kipferlia</taxon>
    </lineage>
</organism>
<evidence type="ECO:0000256" key="4">
    <source>
        <dbReference type="ARBA" id="ARBA00022989"/>
    </source>
</evidence>
<feature type="transmembrane region" description="Helical" evidence="6">
    <location>
        <begin position="117"/>
        <end position="136"/>
    </location>
</feature>
<sequence length="241" mass="26329">MYVCGAVAGSLFFGYLADKLGRKKLFVLIPCVYLTSSLLTALSINYPMMLVCLLVTGFGIGGEYSAMNSAINELVPSGVRGIVDIAVNGSYWLGAALGGAITYMFITLVHSDESWRLVWLLGSAFAVLIIWLRSTLPESPRWLINKGREDEAEAIVTDIEAKVAADLAAKGRHFDPTEDVESLTILHIELGKSMSMGEVTKVLWGQYRSRALLCLVLMLSQAYLFNAIFPSLSLSLSLCLY</sequence>
<proteinExistence type="predicted"/>
<reference evidence="8 9" key="1">
    <citation type="journal article" date="2018" name="PLoS ONE">
        <title>The draft genome of Kipferlia bialata reveals reductive genome evolution in fornicate parasites.</title>
        <authorList>
            <person name="Tanifuji G."/>
            <person name="Takabayashi S."/>
            <person name="Kume K."/>
            <person name="Takagi M."/>
            <person name="Nakayama T."/>
            <person name="Kamikawa R."/>
            <person name="Inagaki Y."/>
            <person name="Hashimoto T."/>
        </authorList>
    </citation>
    <scope>NUCLEOTIDE SEQUENCE [LARGE SCALE GENOMIC DNA]</scope>
    <source>
        <strain evidence="8">NY0173</strain>
    </source>
</reference>
<dbReference type="InterPro" id="IPR020846">
    <property type="entry name" value="MFS_dom"/>
</dbReference>
<keyword evidence="3 6" id="KW-0812">Transmembrane</keyword>
<dbReference type="Pfam" id="PF00083">
    <property type="entry name" value="Sugar_tr"/>
    <property type="match status" value="1"/>
</dbReference>
<evidence type="ECO:0000313" key="8">
    <source>
        <dbReference type="EMBL" id="GIQ90137.1"/>
    </source>
</evidence>
<feature type="transmembrane region" description="Helical" evidence="6">
    <location>
        <begin position="48"/>
        <end position="71"/>
    </location>
</feature>
<feature type="domain" description="Major facilitator superfamily (MFS) profile" evidence="7">
    <location>
        <begin position="1"/>
        <end position="241"/>
    </location>
</feature>
<evidence type="ECO:0000256" key="1">
    <source>
        <dbReference type="ARBA" id="ARBA00004141"/>
    </source>
</evidence>
<keyword evidence="8" id="KW-0762">Sugar transport</keyword>
<evidence type="ECO:0000313" key="9">
    <source>
        <dbReference type="Proteomes" id="UP000265618"/>
    </source>
</evidence>
<evidence type="ECO:0000259" key="7">
    <source>
        <dbReference type="PROSITE" id="PS50850"/>
    </source>
</evidence>
<dbReference type="InterPro" id="IPR036259">
    <property type="entry name" value="MFS_trans_sf"/>
</dbReference>
<keyword evidence="5 6" id="KW-0472">Membrane</keyword>
<accession>A0A9K3D7N7</accession>
<keyword evidence="4 6" id="KW-1133">Transmembrane helix</keyword>
<evidence type="ECO:0000256" key="6">
    <source>
        <dbReference type="SAM" id="Phobius"/>
    </source>
</evidence>
<keyword evidence="9" id="KW-1185">Reference proteome</keyword>
<name>A0A9K3D7N7_9EUKA</name>
<dbReference type="EMBL" id="BDIP01005807">
    <property type="protein sequence ID" value="GIQ90137.1"/>
    <property type="molecule type" value="Genomic_DNA"/>
</dbReference>
<evidence type="ECO:0000256" key="5">
    <source>
        <dbReference type="ARBA" id="ARBA00023136"/>
    </source>
</evidence>
<dbReference type="GO" id="GO:0016020">
    <property type="term" value="C:membrane"/>
    <property type="evidence" value="ECO:0007669"/>
    <property type="project" value="UniProtKB-SubCell"/>
</dbReference>
<feature type="transmembrane region" description="Helical" evidence="6">
    <location>
        <begin position="25"/>
        <end position="42"/>
    </location>
</feature>
<protein>
    <submittedName>
        <fullName evidence="8">Major facilitator, sugar transporter-like</fullName>
    </submittedName>
</protein>
<dbReference type="Gene3D" id="1.20.1250.20">
    <property type="entry name" value="MFS general substrate transporter like domains"/>
    <property type="match status" value="1"/>
</dbReference>
<dbReference type="GO" id="GO:0022857">
    <property type="term" value="F:transmembrane transporter activity"/>
    <property type="evidence" value="ECO:0007669"/>
    <property type="project" value="InterPro"/>
</dbReference>
<dbReference type="InterPro" id="IPR005828">
    <property type="entry name" value="MFS_sugar_transport-like"/>
</dbReference>
<dbReference type="SUPFAM" id="SSF103473">
    <property type="entry name" value="MFS general substrate transporter"/>
    <property type="match status" value="1"/>
</dbReference>
<dbReference type="PROSITE" id="PS50850">
    <property type="entry name" value="MFS"/>
    <property type="match status" value="1"/>
</dbReference>
<comment type="subcellular location">
    <subcellularLocation>
        <location evidence="1">Membrane</location>
        <topology evidence="1">Multi-pass membrane protein</topology>
    </subcellularLocation>
</comment>
<feature type="transmembrane region" description="Helical" evidence="6">
    <location>
        <begin position="91"/>
        <end position="111"/>
    </location>
</feature>
<dbReference type="AlphaFoldDB" id="A0A9K3D7N7"/>
<keyword evidence="2" id="KW-0813">Transport</keyword>
<dbReference type="Proteomes" id="UP000265618">
    <property type="component" value="Unassembled WGS sequence"/>
</dbReference>
<feature type="transmembrane region" description="Helical" evidence="6">
    <location>
        <begin position="211"/>
        <end position="232"/>
    </location>
</feature>